<accession>H5XB63</accession>
<keyword evidence="2" id="KW-0732">Signal</keyword>
<feature type="signal peptide" evidence="2">
    <location>
        <begin position="1"/>
        <end position="21"/>
    </location>
</feature>
<dbReference type="STRING" id="882083.SacmaDRAFT_5679"/>
<feature type="region of interest" description="Disordered" evidence="1">
    <location>
        <begin position="40"/>
        <end position="59"/>
    </location>
</feature>
<protein>
    <submittedName>
        <fullName evidence="3">Uncharacterized protein</fullName>
    </submittedName>
</protein>
<dbReference type="PROSITE" id="PS51257">
    <property type="entry name" value="PROKAR_LIPOPROTEIN"/>
    <property type="match status" value="1"/>
</dbReference>
<dbReference type="OrthoDB" id="9984381at2"/>
<sequence length="59" mass="5964">MRLAASIVAALLLAGSASACAEEKQQAPATLKLWQTGTRAPTVTLTEPAGGPTRTAADK</sequence>
<feature type="chain" id="PRO_5003600846" evidence="2">
    <location>
        <begin position="22"/>
        <end position="59"/>
    </location>
</feature>
<dbReference type="AlphaFoldDB" id="H5XB63"/>
<evidence type="ECO:0000256" key="1">
    <source>
        <dbReference type="SAM" id="MobiDB-lite"/>
    </source>
</evidence>
<gene>
    <name evidence="3" type="ORF">SacmaDRAFT_5679</name>
</gene>
<dbReference type="HOGENOM" id="CLU_2957962_0_0_11"/>
<evidence type="ECO:0000256" key="2">
    <source>
        <dbReference type="SAM" id="SignalP"/>
    </source>
</evidence>
<dbReference type="EMBL" id="CM001439">
    <property type="protein sequence ID" value="EHR53793.1"/>
    <property type="molecule type" value="Genomic_DNA"/>
</dbReference>
<reference evidence="3 4" key="1">
    <citation type="journal article" date="2012" name="Stand. Genomic Sci.">
        <title>Genome sequence of the ocean sediment bacterium Saccharomonospora marina type strain (XMU15(T)).</title>
        <authorList>
            <person name="Klenk H.P."/>
            <person name="Lu M."/>
            <person name="Lucas S."/>
            <person name="Lapidus A."/>
            <person name="Copeland A."/>
            <person name="Pitluck S."/>
            <person name="Goodwin L.A."/>
            <person name="Han C."/>
            <person name="Tapia R."/>
            <person name="Brambilla E.M."/>
            <person name="Potter G."/>
            <person name="Land M."/>
            <person name="Ivanova N."/>
            <person name="Rohde M."/>
            <person name="Goker M."/>
            <person name="Detter J.C."/>
            <person name="Li W.J."/>
            <person name="Kyrpides N.C."/>
            <person name="Woyke T."/>
        </authorList>
    </citation>
    <scope>NUCLEOTIDE SEQUENCE [LARGE SCALE GENOMIC DNA]</scope>
    <source>
        <strain evidence="3 4">XMU15</strain>
    </source>
</reference>
<dbReference type="Proteomes" id="UP000004926">
    <property type="component" value="Chromosome"/>
</dbReference>
<name>H5XB63_9PSEU</name>
<keyword evidence="4" id="KW-1185">Reference proteome</keyword>
<organism evidence="3 4">
    <name type="scientific">Saccharomonospora marina XMU15</name>
    <dbReference type="NCBI Taxonomy" id="882083"/>
    <lineage>
        <taxon>Bacteria</taxon>
        <taxon>Bacillati</taxon>
        <taxon>Actinomycetota</taxon>
        <taxon>Actinomycetes</taxon>
        <taxon>Pseudonocardiales</taxon>
        <taxon>Pseudonocardiaceae</taxon>
        <taxon>Saccharomonospora</taxon>
    </lineage>
</organism>
<evidence type="ECO:0000313" key="4">
    <source>
        <dbReference type="Proteomes" id="UP000004926"/>
    </source>
</evidence>
<evidence type="ECO:0000313" key="3">
    <source>
        <dbReference type="EMBL" id="EHR53793.1"/>
    </source>
</evidence>
<proteinExistence type="predicted"/>
<dbReference type="RefSeq" id="WP_009157167.1">
    <property type="nucleotide sequence ID" value="NZ_CM001439.1"/>
</dbReference>